<protein>
    <submittedName>
        <fullName evidence="3">32859_t:CDS:1</fullName>
    </submittedName>
</protein>
<accession>A0ABN7X6D7</accession>
<gene>
    <name evidence="3" type="ORF">GMARGA_LOCUS39237</name>
</gene>
<keyword evidence="2" id="KW-0233">DNA recombination</keyword>
<dbReference type="SUPFAM" id="SSF56349">
    <property type="entry name" value="DNA breaking-rejoining enzymes"/>
    <property type="match status" value="1"/>
</dbReference>
<proteinExistence type="predicted"/>
<dbReference type="PANTHER" id="PTHR35617">
    <property type="entry name" value="PHAGE_INTEGRASE DOMAIN-CONTAINING PROTEIN"/>
    <property type="match status" value="1"/>
</dbReference>
<dbReference type="InterPro" id="IPR013762">
    <property type="entry name" value="Integrase-like_cat_sf"/>
</dbReference>
<evidence type="ECO:0000256" key="1">
    <source>
        <dbReference type="ARBA" id="ARBA00023125"/>
    </source>
</evidence>
<dbReference type="InterPro" id="IPR011010">
    <property type="entry name" value="DNA_brk_join_enz"/>
</dbReference>
<dbReference type="Gene3D" id="1.10.150.130">
    <property type="match status" value="1"/>
</dbReference>
<evidence type="ECO:0000256" key="2">
    <source>
        <dbReference type="ARBA" id="ARBA00023172"/>
    </source>
</evidence>
<dbReference type="Gene3D" id="1.10.443.10">
    <property type="entry name" value="Intergrase catalytic core"/>
    <property type="match status" value="1"/>
</dbReference>
<evidence type="ECO:0000313" key="4">
    <source>
        <dbReference type="Proteomes" id="UP000789901"/>
    </source>
</evidence>
<reference evidence="3 4" key="1">
    <citation type="submission" date="2021-06" db="EMBL/GenBank/DDBJ databases">
        <authorList>
            <person name="Kallberg Y."/>
            <person name="Tangrot J."/>
            <person name="Rosling A."/>
        </authorList>
    </citation>
    <scope>NUCLEOTIDE SEQUENCE [LARGE SCALE GENOMIC DNA]</scope>
    <source>
        <strain evidence="3 4">120-4 pot B 10/14</strain>
    </source>
</reference>
<dbReference type="SUPFAM" id="SSF47823">
    <property type="entry name" value="lambda integrase-like, N-terminal domain"/>
    <property type="match status" value="1"/>
</dbReference>
<dbReference type="PANTHER" id="PTHR35617:SF3">
    <property type="entry name" value="CORE-BINDING (CB) DOMAIN-CONTAINING PROTEIN"/>
    <property type="match status" value="1"/>
</dbReference>
<evidence type="ECO:0000313" key="3">
    <source>
        <dbReference type="EMBL" id="CAG8848561.1"/>
    </source>
</evidence>
<dbReference type="Proteomes" id="UP000789901">
    <property type="component" value="Unassembled WGS sequence"/>
</dbReference>
<dbReference type="EMBL" id="CAJVQB010092603">
    <property type="protein sequence ID" value="CAG8848561.1"/>
    <property type="molecule type" value="Genomic_DNA"/>
</dbReference>
<comment type="caution">
    <text evidence="3">The sequence shown here is derived from an EMBL/GenBank/DDBJ whole genome shotgun (WGS) entry which is preliminary data.</text>
</comment>
<sequence length="437" mass="48772">FQQDQQNVGTIRDRSVCQQVEYTATNVHVLASRPNVDSSKCIHTEVGSNEVLCKSPMDIDPENFSQGSEGASDDLYCDTSLEISNLVSYNNGTSNRYTPHSPIREFYTTRAHFGIPTILQQPLENVRVAYLRERLKEKGVSNEAIELSCKSLDPNSTSTVSSNLRIWTIWCSTNKKDSIRCPITDIMQFLTEKDREGKSYNTITSYRSAISEIHEEVDGVPVGRNKDIAKLMLGIFKTNPPKEPGDEIYDITPSLDYIVSLGNNDLLPLIALAKKTAFLCALSSASRPSDLARLDLTTINNTQNGVTLHCLNPKESNIALGHGISKKRFKKNFRTTKEQRTFIFLSNVGDHKPAAVDTIANWLKDIIKKSAPEGKAKDIRVLSALLAQNAGVDLNSILALGNWSNTHTYQRFYQRGIKLMLEQNNVTGRIMNQARSN</sequence>
<keyword evidence="1" id="KW-0238">DNA-binding</keyword>
<keyword evidence="4" id="KW-1185">Reference proteome</keyword>
<feature type="non-terminal residue" evidence="3">
    <location>
        <position position="1"/>
    </location>
</feature>
<name>A0ABN7X6D7_GIGMA</name>
<dbReference type="InterPro" id="IPR010998">
    <property type="entry name" value="Integrase_recombinase_N"/>
</dbReference>
<organism evidence="3 4">
    <name type="scientific">Gigaspora margarita</name>
    <dbReference type="NCBI Taxonomy" id="4874"/>
    <lineage>
        <taxon>Eukaryota</taxon>
        <taxon>Fungi</taxon>
        <taxon>Fungi incertae sedis</taxon>
        <taxon>Mucoromycota</taxon>
        <taxon>Glomeromycotina</taxon>
        <taxon>Glomeromycetes</taxon>
        <taxon>Diversisporales</taxon>
        <taxon>Gigasporaceae</taxon>
        <taxon>Gigaspora</taxon>
    </lineage>
</organism>